<feature type="transmembrane region" description="Helical" evidence="1">
    <location>
        <begin position="170"/>
        <end position="194"/>
    </location>
</feature>
<proteinExistence type="predicted"/>
<evidence type="ECO:0000313" key="2">
    <source>
        <dbReference type="EMBL" id="MFC5406050.1"/>
    </source>
</evidence>
<reference evidence="3" key="1">
    <citation type="journal article" date="2019" name="Int. J. Syst. Evol. Microbiol.">
        <title>The Global Catalogue of Microorganisms (GCM) 10K type strain sequencing project: providing services to taxonomists for standard genome sequencing and annotation.</title>
        <authorList>
            <consortium name="The Broad Institute Genomics Platform"/>
            <consortium name="The Broad Institute Genome Sequencing Center for Infectious Disease"/>
            <person name="Wu L."/>
            <person name="Ma J."/>
        </authorList>
    </citation>
    <scope>NUCLEOTIDE SEQUENCE [LARGE SCALE GENOMIC DNA]</scope>
    <source>
        <strain evidence="3">CGMCC 1.18575</strain>
    </source>
</reference>
<feature type="transmembrane region" description="Helical" evidence="1">
    <location>
        <begin position="256"/>
        <end position="277"/>
    </location>
</feature>
<evidence type="ECO:0000256" key="1">
    <source>
        <dbReference type="SAM" id="Phobius"/>
    </source>
</evidence>
<dbReference type="RefSeq" id="WP_378137890.1">
    <property type="nucleotide sequence ID" value="NZ_JBHSMI010000052.1"/>
</dbReference>
<feature type="transmembrane region" description="Helical" evidence="1">
    <location>
        <begin position="119"/>
        <end position="138"/>
    </location>
</feature>
<name>A0ABW0I0I7_9BACL</name>
<feature type="transmembrane region" description="Helical" evidence="1">
    <location>
        <begin position="284"/>
        <end position="300"/>
    </location>
</feature>
<organism evidence="2 3">
    <name type="scientific">Cohnella soli</name>
    <dbReference type="NCBI Taxonomy" id="425005"/>
    <lineage>
        <taxon>Bacteria</taxon>
        <taxon>Bacillati</taxon>
        <taxon>Bacillota</taxon>
        <taxon>Bacilli</taxon>
        <taxon>Bacillales</taxon>
        <taxon>Paenibacillaceae</taxon>
        <taxon>Cohnella</taxon>
    </lineage>
</organism>
<sequence length="484" mass="54531">MTGKRKYGIWASATLAALVVLLLFPSNSYNDPDTFWHIENGRYMIEHGIILHHAIHTFYGDSLPYVPHEYGFQLIEGWLYSIFGWPGTYILTAISFGCLIVGLYRMMELSRTESSRKGVPLPCLIVLALVGAWIYYGYFTSRPQMLSSCLIVYYFISLRRYAMTHNLRSAFAMVLLSFAIANVHTGVWPVIAVFSGMQIIETLLERKGRVRDWIVYAATALIGLLNPGGYRSLFYILTVTKNHFNLLIDEWQPIDFGQWESTAIVLALLFFALVLPFSLKRKPFRILLALGIAYLGMTNFKQNLFLWLFIPYFAASAVETTPLLRRIADIRFPFSAKASIAGMTLGLVLNMAIVAASPPKVDAKAYPVDEMDYVMAHTSAGVRPKVLARYGSSGYVMFRGADILCDGRQDPFITDASRGAFGWTAFERSMYGFSEKLPAIVKEDRPDYVIAHKGVSAKLLQQWKDAFGQPVYEGRYGSVFAIKI</sequence>
<keyword evidence="1" id="KW-1133">Transmembrane helix</keyword>
<gene>
    <name evidence="2" type="ORF">ACFPOF_25190</name>
</gene>
<comment type="caution">
    <text evidence="2">The sequence shown here is derived from an EMBL/GenBank/DDBJ whole genome shotgun (WGS) entry which is preliminary data.</text>
</comment>
<evidence type="ECO:0000313" key="3">
    <source>
        <dbReference type="Proteomes" id="UP001596113"/>
    </source>
</evidence>
<accession>A0ABW0I0I7</accession>
<feature type="transmembrane region" description="Helical" evidence="1">
    <location>
        <begin position="214"/>
        <end position="236"/>
    </location>
</feature>
<dbReference type="Proteomes" id="UP001596113">
    <property type="component" value="Unassembled WGS sequence"/>
</dbReference>
<protein>
    <recommendedName>
        <fullName evidence="4">Glycosyltransferase RgtA/B/C/D-like domain-containing protein</fullName>
    </recommendedName>
</protein>
<keyword evidence="1" id="KW-0812">Transmembrane</keyword>
<feature type="transmembrane region" description="Helical" evidence="1">
    <location>
        <begin position="88"/>
        <end position="107"/>
    </location>
</feature>
<dbReference type="EMBL" id="JBHSMI010000052">
    <property type="protein sequence ID" value="MFC5406050.1"/>
    <property type="molecule type" value="Genomic_DNA"/>
</dbReference>
<keyword evidence="3" id="KW-1185">Reference proteome</keyword>
<evidence type="ECO:0008006" key="4">
    <source>
        <dbReference type="Google" id="ProtNLM"/>
    </source>
</evidence>
<keyword evidence="1" id="KW-0472">Membrane</keyword>